<evidence type="ECO:0000256" key="4">
    <source>
        <dbReference type="ARBA" id="ARBA00022692"/>
    </source>
</evidence>
<feature type="transmembrane region" description="Helical" evidence="7">
    <location>
        <begin position="256"/>
        <end position="278"/>
    </location>
</feature>
<feature type="transmembrane region" description="Helical" evidence="7">
    <location>
        <begin position="198"/>
        <end position="217"/>
    </location>
</feature>
<feature type="transmembrane region" description="Helical" evidence="7">
    <location>
        <begin position="298"/>
        <end position="324"/>
    </location>
</feature>
<evidence type="ECO:0000259" key="8">
    <source>
        <dbReference type="PROSITE" id="PS50928"/>
    </source>
</evidence>
<evidence type="ECO:0000256" key="7">
    <source>
        <dbReference type="RuleBase" id="RU363032"/>
    </source>
</evidence>
<dbReference type="CDD" id="cd06261">
    <property type="entry name" value="TM_PBP2"/>
    <property type="match status" value="1"/>
</dbReference>
<comment type="similarity">
    <text evidence="7">Belongs to the binding-protein-dependent transport system permease family.</text>
</comment>
<dbReference type="RefSeq" id="WP_062004814.1">
    <property type="nucleotide sequence ID" value="NZ_CP012677.1"/>
</dbReference>
<gene>
    <name evidence="9" type="ORF">AOC05_00755</name>
</gene>
<feature type="domain" description="ABC transmembrane type-1" evidence="8">
    <location>
        <begin position="111"/>
        <end position="317"/>
    </location>
</feature>
<name>A0A0M4QDS4_9MICC</name>
<dbReference type="AlphaFoldDB" id="A0A0M4QDS4"/>
<proteinExistence type="inferred from homology"/>
<dbReference type="InterPro" id="IPR045621">
    <property type="entry name" value="BPD_transp_1_N"/>
</dbReference>
<dbReference type="SUPFAM" id="SSF161098">
    <property type="entry name" value="MetI-like"/>
    <property type="match status" value="1"/>
</dbReference>
<dbReference type="PATRIC" id="fig|656366.3.peg.164"/>
<accession>A0A0M4QDS4</accession>
<feature type="transmembrane region" description="Helical" evidence="7">
    <location>
        <begin position="25"/>
        <end position="46"/>
    </location>
</feature>
<evidence type="ECO:0000313" key="9">
    <source>
        <dbReference type="EMBL" id="ALE91230.1"/>
    </source>
</evidence>
<evidence type="ECO:0000256" key="1">
    <source>
        <dbReference type="ARBA" id="ARBA00004651"/>
    </source>
</evidence>
<keyword evidence="10" id="KW-1185">Reference proteome</keyword>
<feature type="transmembrane region" description="Helical" evidence="7">
    <location>
        <begin position="114"/>
        <end position="132"/>
    </location>
</feature>
<reference evidence="10" key="1">
    <citation type="submission" date="2015-09" db="EMBL/GenBank/DDBJ databases">
        <title>Complete genome of Arthrobacter alpinus strain R3.8.</title>
        <authorList>
            <person name="See-Too W.S."/>
            <person name="Chan K.G."/>
        </authorList>
    </citation>
    <scope>NUCLEOTIDE SEQUENCE [LARGE SCALE GENOMIC DNA]</scope>
    <source>
        <strain evidence="10">R3.8</strain>
    </source>
</reference>
<evidence type="ECO:0000256" key="2">
    <source>
        <dbReference type="ARBA" id="ARBA00022448"/>
    </source>
</evidence>
<dbReference type="PANTHER" id="PTHR30465:SF0">
    <property type="entry name" value="OLIGOPEPTIDE TRANSPORT SYSTEM PERMEASE PROTEIN APPB"/>
    <property type="match status" value="1"/>
</dbReference>
<keyword evidence="6 7" id="KW-0472">Membrane</keyword>
<evidence type="ECO:0000256" key="5">
    <source>
        <dbReference type="ARBA" id="ARBA00022989"/>
    </source>
</evidence>
<keyword evidence="4 7" id="KW-0812">Transmembrane</keyword>
<dbReference type="KEGG" id="aaq:AOC05_00755"/>
<dbReference type="Gene3D" id="1.10.3720.10">
    <property type="entry name" value="MetI-like"/>
    <property type="match status" value="1"/>
</dbReference>
<organism evidence="9 10">
    <name type="scientific">Arthrobacter alpinus</name>
    <dbReference type="NCBI Taxonomy" id="656366"/>
    <lineage>
        <taxon>Bacteria</taxon>
        <taxon>Bacillati</taxon>
        <taxon>Actinomycetota</taxon>
        <taxon>Actinomycetes</taxon>
        <taxon>Micrococcales</taxon>
        <taxon>Micrococcaceae</taxon>
        <taxon>Arthrobacter</taxon>
    </lineage>
</organism>
<evidence type="ECO:0000256" key="3">
    <source>
        <dbReference type="ARBA" id="ARBA00022475"/>
    </source>
</evidence>
<dbReference type="Pfam" id="PF19300">
    <property type="entry name" value="BPD_transp_1_N"/>
    <property type="match status" value="1"/>
</dbReference>
<sequence>MSTNTTAIRDSSGIRLFSWFLAKRLVQAAVVIAIVSVIVFLLLQALPGGPARGILGQQATEAQIKAFNHEQGFDLPLIQQYFNYVGQWVKGGLGRSFVMNTDVSSLIAQRLPKTMILSVAAIVGALLVAIPLGMAQAMRRNKAFDYVMTGLNFVVYSTPSFFLGLLLIMLFSQLLGWLPASAPQGDTVAEILSQPKEMILPILTSGLAGVATFSRYMRSATIDNLHEDYVRTARAKGTPMNKVISRHVLRNSLTPVVTMLGYYLPVMFGGALVVEQLFNYPGMGLLFWNAAQTSDFPVLLGCVLVISVATVVGSLLADITQFVLDPRARGGVK</sequence>
<keyword evidence="2 7" id="KW-0813">Transport</keyword>
<dbReference type="EMBL" id="CP012677">
    <property type="protein sequence ID" value="ALE91230.1"/>
    <property type="molecule type" value="Genomic_DNA"/>
</dbReference>
<dbReference type="InterPro" id="IPR035906">
    <property type="entry name" value="MetI-like_sf"/>
</dbReference>
<dbReference type="Pfam" id="PF00528">
    <property type="entry name" value="BPD_transp_1"/>
    <property type="match status" value="1"/>
</dbReference>
<dbReference type="GO" id="GO:0005886">
    <property type="term" value="C:plasma membrane"/>
    <property type="evidence" value="ECO:0007669"/>
    <property type="project" value="UniProtKB-SubCell"/>
</dbReference>
<evidence type="ECO:0000313" key="10">
    <source>
        <dbReference type="Proteomes" id="UP000062833"/>
    </source>
</evidence>
<dbReference type="InterPro" id="IPR000515">
    <property type="entry name" value="MetI-like"/>
</dbReference>
<keyword evidence="3" id="KW-1003">Cell membrane</keyword>
<keyword evidence="5 7" id="KW-1133">Transmembrane helix</keyword>
<dbReference type="GO" id="GO:0055085">
    <property type="term" value="P:transmembrane transport"/>
    <property type="evidence" value="ECO:0007669"/>
    <property type="project" value="InterPro"/>
</dbReference>
<dbReference type="PROSITE" id="PS50928">
    <property type="entry name" value="ABC_TM1"/>
    <property type="match status" value="1"/>
</dbReference>
<comment type="subcellular location">
    <subcellularLocation>
        <location evidence="1 7">Cell membrane</location>
        <topology evidence="1 7">Multi-pass membrane protein</topology>
    </subcellularLocation>
</comment>
<protein>
    <submittedName>
        <fullName evidence="9">Diguanylate cyclase</fullName>
    </submittedName>
</protein>
<dbReference type="Proteomes" id="UP000062833">
    <property type="component" value="Chromosome"/>
</dbReference>
<dbReference type="OrthoDB" id="3543764at2"/>
<dbReference type="PANTHER" id="PTHR30465">
    <property type="entry name" value="INNER MEMBRANE ABC TRANSPORTER"/>
    <property type="match status" value="1"/>
</dbReference>
<evidence type="ECO:0000256" key="6">
    <source>
        <dbReference type="ARBA" id="ARBA00023136"/>
    </source>
</evidence>
<feature type="transmembrane region" description="Helical" evidence="7">
    <location>
        <begin position="153"/>
        <end position="178"/>
    </location>
</feature>